<dbReference type="InterPro" id="IPR000795">
    <property type="entry name" value="T_Tr_GTP-bd_dom"/>
</dbReference>
<sequence>MLLRLIRCGQFAGRSCTPLQCLRPPVRHKSNFKTLSALRQTAEAKVRNIGILAHIDAGKTTTTERMLFEAGVTRRAGSVDSGDTVMDFLPQERERGITIASACISFPWKDFRINLIDTPGHVDFTVEVERSLLAMDAVVIILDAAKGVQAQTQTVWRQAVKFGLPSIIYLNKMDKPGANVEKCLLQLKTKLGVHPLPLQIPRGETKTFSILDVFAEPEKSPSRLAVLEALADEDDAFADLFLNDPSSLDAATIESTIRQCCIDRRLSPLLIGSSIRNIGVSQLLDAITRYLPDPLATTRPVVSERLAASTGFYGMAFKNVHDKQKGLLTFLRLYRGSVRPGMSLWNVNKNQKERVVKVMEAYADELKEIPEATEGNMAVVSGLSATITGDTLVASTPTIHEDSPGTSLVPILYIPDPVYFCSVEAGSISQQQALEDALNIILKEDPSIKMSTDAEMGQLIVSGMGELHLEVLKERLRQEFKLDVYMGPLQVAYKEAPTVQADFSHTLIRDGLSVEIHLRLLPSMETGPFKRLKLAPIKGVDFTSVYRPSIHAAENGVTAGLSNGCLMGSPVTNVQVELLNFNASRSALPAIIALAATQCVRELLRRSQCQILEPFMNVVVSVPMNLVPEVMGDLAKRRARIKEIAVLDQETRCVMAETPLAEMLHFSRDLRTATHGMASLDVEFGHYEPMTTFIEETFLFEQTEDIKTIANYIGNLRKNRARSREVASLTLRSCETEESCRNLRRPRRRNCRSVRRERRNTTHCGLL</sequence>
<evidence type="ECO:0000259" key="5">
    <source>
        <dbReference type="PROSITE" id="PS51722"/>
    </source>
</evidence>
<dbReference type="InterPro" id="IPR000640">
    <property type="entry name" value="EFG_V-like"/>
</dbReference>
<dbReference type="Gene3D" id="3.30.230.10">
    <property type="match status" value="1"/>
</dbReference>
<dbReference type="SMART" id="SM00838">
    <property type="entry name" value="EFG_C"/>
    <property type="match status" value="1"/>
</dbReference>
<dbReference type="CDD" id="cd16262">
    <property type="entry name" value="EFG_III"/>
    <property type="match status" value="1"/>
</dbReference>
<dbReference type="Gene3D" id="3.30.70.240">
    <property type="match status" value="1"/>
</dbReference>
<keyword evidence="1" id="KW-0547">Nucleotide-binding</keyword>
<dbReference type="EMBL" id="MTYJ01000222">
    <property type="protein sequence ID" value="OWA51330.1"/>
    <property type="molecule type" value="Genomic_DNA"/>
</dbReference>
<dbReference type="OrthoDB" id="198619at2759"/>
<dbReference type="Proteomes" id="UP000192578">
    <property type="component" value="Unassembled WGS sequence"/>
</dbReference>
<dbReference type="Pfam" id="PF00009">
    <property type="entry name" value="GTP_EFTU"/>
    <property type="match status" value="1"/>
</dbReference>
<dbReference type="CDD" id="cd03713">
    <property type="entry name" value="EFG_mtEFG_C"/>
    <property type="match status" value="1"/>
</dbReference>
<dbReference type="PRINTS" id="PR00315">
    <property type="entry name" value="ELONGATNFCT"/>
</dbReference>
<dbReference type="PROSITE" id="PS00301">
    <property type="entry name" value="G_TR_1"/>
    <property type="match status" value="1"/>
</dbReference>
<dbReference type="Gene3D" id="3.40.50.300">
    <property type="entry name" value="P-loop containing nucleotide triphosphate hydrolases"/>
    <property type="match status" value="1"/>
</dbReference>
<organism evidence="6 7">
    <name type="scientific">Hypsibius exemplaris</name>
    <name type="common">Freshwater tardigrade</name>
    <dbReference type="NCBI Taxonomy" id="2072580"/>
    <lineage>
        <taxon>Eukaryota</taxon>
        <taxon>Metazoa</taxon>
        <taxon>Ecdysozoa</taxon>
        <taxon>Tardigrada</taxon>
        <taxon>Eutardigrada</taxon>
        <taxon>Parachela</taxon>
        <taxon>Hypsibioidea</taxon>
        <taxon>Hypsibiidae</taxon>
        <taxon>Hypsibius</taxon>
    </lineage>
</organism>
<dbReference type="AlphaFoldDB" id="A0A9X6NBX1"/>
<dbReference type="InterPro" id="IPR014721">
    <property type="entry name" value="Ribsml_uS5_D2-typ_fold_subgr"/>
</dbReference>
<gene>
    <name evidence="6" type="ORF">BV898_15817</name>
</gene>
<dbReference type="PRINTS" id="PR01037">
    <property type="entry name" value="TCRTETOQM"/>
</dbReference>
<keyword evidence="3" id="KW-0496">Mitochondrion</keyword>
<comment type="caution">
    <text evidence="6">The sequence shown here is derived from an EMBL/GenBank/DDBJ whole genome shotgun (WGS) entry which is preliminary data.</text>
</comment>
<reference evidence="7" key="1">
    <citation type="submission" date="2017-01" db="EMBL/GenBank/DDBJ databases">
        <title>Comparative genomics of anhydrobiosis in the tardigrade Hypsibius dujardini.</title>
        <authorList>
            <person name="Yoshida Y."/>
            <person name="Koutsovoulos G."/>
            <person name="Laetsch D."/>
            <person name="Stevens L."/>
            <person name="Kumar S."/>
            <person name="Horikawa D."/>
            <person name="Ishino K."/>
            <person name="Komine S."/>
            <person name="Tomita M."/>
            <person name="Blaxter M."/>
            <person name="Arakawa K."/>
        </authorList>
    </citation>
    <scope>NUCLEOTIDE SEQUENCE [LARGE SCALE GENOMIC DNA]</scope>
    <source>
        <strain evidence="7">Z151</strain>
    </source>
</reference>
<protein>
    <submittedName>
        <fullName evidence="6">Ribosome-releasing factor 2, mitochondrial</fullName>
    </submittedName>
</protein>
<dbReference type="InterPro" id="IPR035649">
    <property type="entry name" value="EFG_V"/>
</dbReference>
<dbReference type="Pfam" id="PF14492">
    <property type="entry name" value="EFG_III"/>
    <property type="match status" value="1"/>
</dbReference>
<dbReference type="InterPro" id="IPR027417">
    <property type="entry name" value="P-loop_NTPase"/>
</dbReference>
<dbReference type="NCBIfam" id="TIGR00231">
    <property type="entry name" value="small_GTP"/>
    <property type="match status" value="1"/>
</dbReference>
<dbReference type="InterPro" id="IPR005225">
    <property type="entry name" value="Small_GTP-bd"/>
</dbReference>
<dbReference type="InterPro" id="IPR031157">
    <property type="entry name" value="G_TR_CS"/>
</dbReference>
<dbReference type="GO" id="GO:0032543">
    <property type="term" value="P:mitochondrial translation"/>
    <property type="evidence" value="ECO:0007669"/>
    <property type="project" value="TreeGrafter"/>
</dbReference>
<name>A0A9X6NBX1_HYPEX</name>
<dbReference type="InterPro" id="IPR009022">
    <property type="entry name" value="EFG_III"/>
</dbReference>
<dbReference type="Pfam" id="PF22042">
    <property type="entry name" value="EF-G_D2"/>
    <property type="match status" value="1"/>
</dbReference>
<dbReference type="InterPro" id="IPR041095">
    <property type="entry name" value="EFG_II"/>
</dbReference>
<keyword evidence="2" id="KW-0648">Protein biosynthesis</keyword>
<feature type="domain" description="Tr-type G" evidence="5">
    <location>
        <begin position="44"/>
        <end position="295"/>
    </location>
</feature>
<proteinExistence type="predicted"/>
<dbReference type="PROSITE" id="PS51722">
    <property type="entry name" value="G_TR_2"/>
    <property type="match status" value="1"/>
</dbReference>
<evidence type="ECO:0000256" key="3">
    <source>
        <dbReference type="ARBA" id="ARBA00023128"/>
    </source>
</evidence>
<dbReference type="Gene3D" id="3.30.70.870">
    <property type="entry name" value="Elongation Factor G (Translational Gtpase), domain 3"/>
    <property type="match status" value="1"/>
</dbReference>
<dbReference type="PANTHER" id="PTHR43261">
    <property type="entry name" value="TRANSLATION ELONGATION FACTOR G-RELATED"/>
    <property type="match status" value="1"/>
</dbReference>
<dbReference type="GO" id="GO:0005525">
    <property type="term" value="F:GTP binding"/>
    <property type="evidence" value="ECO:0007669"/>
    <property type="project" value="UniProtKB-KW"/>
</dbReference>
<dbReference type="FunFam" id="3.30.70.240:FF:000001">
    <property type="entry name" value="Elongation factor G"/>
    <property type="match status" value="1"/>
</dbReference>
<dbReference type="GO" id="GO:0005739">
    <property type="term" value="C:mitochondrion"/>
    <property type="evidence" value="ECO:0007669"/>
    <property type="project" value="TreeGrafter"/>
</dbReference>
<evidence type="ECO:0000313" key="7">
    <source>
        <dbReference type="Proteomes" id="UP000192578"/>
    </source>
</evidence>
<dbReference type="GO" id="GO:0032790">
    <property type="term" value="P:ribosome disassembly"/>
    <property type="evidence" value="ECO:0007669"/>
    <property type="project" value="TreeGrafter"/>
</dbReference>
<dbReference type="PANTHER" id="PTHR43261:SF1">
    <property type="entry name" value="RIBOSOME-RELEASING FACTOR 2, MITOCHONDRIAL"/>
    <property type="match status" value="1"/>
</dbReference>
<keyword evidence="4" id="KW-0342">GTP-binding</keyword>
<evidence type="ECO:0000256" key="1">
    <source>
        <dbReference type="ARBA" id="ARBA00022741"/>
    </source>
</evidence>
<evidence type="ECO:0000313" key="6">
    <source>
        <dbReference type="EMBL" id="OWA51330.1"/>
    </source>
</evidence>
<evidence type="ECO:0000256" key="4">
    <source>
        <dbReference type="ARBA" id="ARBA00023134"/>
    </source>
</evidence>
<dbReference type="SUPFAM" id="SSF52540">
    <property type="entry name" value="P-loop containing nucleoside triphosphate hydrolases"/>
    <property type="match status" value="1"/>
</dbReference>
<dbReference type="Pfam" id="PF00679">
    <property type="entry name" value="EFG_C"/>
    <property type="match status" value="1"/>
</dbReference>
<dbReference type="Gene3D" id="2.40.30.10">
    <property type="entry name" value="Translation factors"/>
    <property type="match status" value="1"/>
</dbReference>
<dbReference type="SMART" id="SM00889">
    <property type="entry name" value="EFG_IV"/>
    <property type="match status" value="1"/>
</dbReference>
<dbReference type="SUPFAM" id="SSF54211">
    <property type="entry name" value="Ribosomal protein S5 domain 2-like"/>
    <property type="match status" value="1"/>
</dbReference>
<dbReference type="InterPro" id="IPR020568">
    <property type="entry name" value="Ribosomal_Su5_D2-typ_SF"/>
</dbReference>
<dbReference type="SUPFAM" id="SSF54980">
    <property type="entry name" value="EF-G C-terminal domain-like"/>
    <property type="match status" value="2"/>
</dbReference>
<dbReference type="InterPro" id="IPR035647">
    <property type="entry name" value="EFG_III/V"/>
</dbReference>
<keyword evidence="7" id="KW-1185">Reference proteome</keyword>
<accession>A0A9X6NBX1</accession>
<dbReference type="GO" id="GO:0003924">
    <property type="term" value="F:GTPase activity"/>
    <property type="evidence" value="ECO:0007669"/>
    <property type="project" value="InterPro"/>
</dbReference>
<dbReference type="InterPro" id="IPR009000">
    <property type="entry name" value="Transl_B-barrel_sf"/>
</dbReference>
<dbReference type="InterPro" id="IPR053905">
    <property type="entry name" value="EF-G-like_DII"/>
</dbReference>
<evidence type="ECO:0000256" key="2">
    <source>
        <dbReference type="ARBA" id="ARBA00022917"/>
    </source>
</evidence>
<dbReference type="InterPro" id="IPR005517">
    <property type="entry name" value="Transl_elong_EFG/EF2_IV"/>
</dbReference>
<dbReference type="SUPFAM" id="SSF50447">
    <property type="entry name" value="Translation proteins"/>
    <property type="match status" value="1"/>
</dbReference>